<gene>
    <name evidence="15" type="primary">PcCYP_35a</name>
</gene>
<dbReference type="InterPro" id="IPR002401">
    <property type="entry name" value="Cyt_P450_E_grp-I"/>
</dbReference>
<comment type="similarity">
    <text evidence="4 14">Belongs to the cytochrome P450 family.</text>
</comment>
<evidence type="ECO:0000256" key="12">
    <source>
        <dbReference type="ARBA" id="ARBA00023136"/>
    </source>
</evidence>
<evidence type="ECO:0000256" key="13">
    <source>
        <dbReference type="PIRSR" id="PIRSR602401-1"/>
    </source>
</evidence>
<accession>G5EJS5</accession>
<evidence type="ECO:0000256" key="7">
    <source>
        <dbReference type="ARBA" id="ARBA00022723"/>
    </source>
</evidence>
<evidence type="ECO:0000256" key="6">
    <source>
        <dbReference type="ARBA" id="ARBA00022692"/>
    </source>
</evidence>
<dbReference type="InterPro" id="IPR001128">
    <property type="entry name" value="Cyt_P450"/>
</dbReference>
<keyword evidence="6" id="KW-0812">Transmembrane</keyword>
<dbReference type="GO" id="GO:0016020">
    <property type="term" value="C:membrane"/>
    <property type="evidence" value="ECO:0007669"/>
    <property type="project" value="UniProtKB-SubCell"/>
</dbReference>
<comment type="cofactor">
    <cofactor evidence="1 13">
        <name>heme</name>
        <dbReference type="ChEBI" id="CHEBI:30413"/>
    </cofactor>
</comment>
<keyword evidence="5 13" id="KW-0349">Heme</keyword>
<dbReference type="PANTHER" id="PTHR46300:SF7">
    <property type="entry name" value="P450, PUTATIVE (EUROFUNG)-RELATED"/>
    <property type="match status" value="1"/>
</dbReference>
<keyword evidence="8" id="KW-1133">Transmembrane helix</keyword>
<evidence type="ECO:0000256" key="10">
    <source>
        <dbReference type="ARBA" id="ARBA00023004"/>
    </source>
</evidence>
<dbReference type="PRINTS" id="PR00385">
    <property type="entry name" value="P450"/>
</dbReference>
<evidence type="ECO:0000256" key="4">
    <source>
        <dbReference type="ARBA" id="ARBA00010617"/>
    </source>
</evidence>
<organism evidence="15">
    <name type="scientific">Phanerodontia chrysosporium</name>
    <name type="common">White-rot fungus</name>
    <name type="synonym">Sporotrichum pruinosum</name>
    <dbReference type="NCBI Taxonomy" id="2822231"/>
    <lineage>
        <taxon>Eukaryota</taxon>
        <taxon>Fungi</taxon>
        <taxon>Dikarya</taxon>
        <taxon>Basidiomycota</taxon>
        <taxon>Agaricomycotina</taxon>
        <taxon>Agaricomycetes</taxon>
        <taxon>Polyporales</taxon>
        <taxon>Phanerochaetaceae</taxon>
        <taxon>Phanerodontia</taxon>
    </lineage>
</organism>
<dbReference type="Pfam" id="PF00067">
    <property type="entry name" value="p450"/>
    <property type="match status" value="1"/>
</dbReference>
<evidence type="ECO:0000256" key="5">
    <source>
        <dbReference type="ARBA" id="ARBA00022617"/>
    </source>
</evidence>
<dbReference type="PROSITE" id="PS00086">
    <property type="entry name" value="CYTOCHROME_P450"/>
    <property type="match status" value="1"/>
</dbReference>
<comment type="subcellular location">
    <subcellularLocation>
        <location evidence="2">Membrane</location>
        <topology evidence="2">Single-pass membrane protein</topology>
    </subcellularLocation>
</comment>
<dbReference type="SUPFAM" id="SSF48264">
    <property type="entry name" value="Cytochrome P450"/>
    <property type="match status" value="1"/>
</dbReference>
<name>G5EJS5_PHACH</name>
<evidence type="ECO:0000256" key="3">
    <source>
        <dbReference type="ARBA" id="ARBA00005179"/>
    </source>
</evidence>
<keyword evidence="12" id="KW-0472">Membrane</keyword>
<dbReference type="GO" id="GO:0020037">
    <property type="term" value="F:heme binding"/>
    <property type="evidence" value="ECO:0007669"/>
    <property type="project" value="InterPro"/>
</dbReference>
<proteinExistence type="evidence at transcript level"/>
<evidence type="ECO:0000256" key="11">
    <source>
        <dbReference type="ARBA" id="ARBA00023033"/>
    </source>
</evidence>
<dbReference type="CDD" id="cd11065">
    <property type="entry name" value="CYP64-like"/>
    <property type="match status" value="1"/>
</dbReference>
<dbReference type="GO" id="GO:0016705">
    <property type="term" value="F:oxidoreductase activity, acting on paired donors, with incorporation or reduction of molecular oxygen"/>
    <property type="evidence" value="ECO:0007669"/>
    <property type="project" value="InterPro"/>
</dbReference>
<dbReference type="PANTHER" id="PTHR46300">
    <property type="entry name" value="P450, PUTATIVE (EUROFUNG)-RELATED-RELATED"/>
    <property type="match status" value="1"/>
</dbReference>
<keyword evidence="9 14" id="KW-0560">Oxidoreductase</keyword>
<keyword evidence="10 13" id="KW-0408">Iron</keyword>
<sequence>MGVLILCAIAVLAALLCYHHFRARRFRLPPGPKGLPVVGNVLDVPKDGPGWLTYERWSNEYDSDVIYLNLLGSSIVILNSSKATTDLLEKRSSIYSDRQRLTVLHDYVKGDRAFAFLGYGDEWRQHRGTFHKYFHGQAVHNFRPKMLEEARKVLVRLQSTDDYNRCFRVMSAASILGVTFGMDIEDINDPYVVLAEEAINYVLSAAIPGSFVVDSLPILKYLPAWAPGAGSKRKGAEWHDLVSRMILTPFETLKQKMAEGTAKPCIAAAIVQKLEESKGDDAQRETQIAQYVTGTAYTAAADTTVSSLCTFILAMVLNPEVQALAQEEIDRVIGTTSLPDYTYRDSLPYVSAIMYEVLRWRPVAPLGVPHRLIEDDEYEGYHIPGGSLVVGNIWAITHDPVRYLNPDAFDPTRWLTTDGQLGDVTDALVAFGFGRRVCPGRHYALEALWITLVHVLAAYRIEPPVDAHGRARPPSGEYLPGFIAFPAPFKAVFKPRSPVALGLIQTALG</sequence>
<dbReference type="InterPro" id="IPR036396">
    <property type="entry name" value="Cyt_P450_sf"/>
</dbReference>
<dbReference type="PRINTS" id="PR00463">
    <property type="entry name" value="EP450I"/>
</dbReference>
<evidence type="ECO:0000256" key="1">
    <source>
        <dbReference type="ARBA" id="ARBA00001971"/>
    </source>
</evidence>
<dbReference type="GO" id="GO:0005506">
    <property type="term" value="F:iron ion binding"/>
    <property type="evidence" value="ECO:0007669"/>
    <property type="project" value="InterPro"/>
</dbReference>
<evidence type="ECO:0000313" key="15">
    <source>
        <dbReference type="EMBL" id="BAL05137.1"/>
    </source>
</evidence>
<dbReference type="InterPro" id="IPR017972">
    <property type="entry name" value="Cyt_P450_CS"/>
</dbReference>
<evidence type="ECO:0000256" key="2">
    <source>
        <dbReference type="ARBA" id="ARBA00004167"/>
    </source>
</evidence>
<dbReference type="Gene3D" id="1.10.630.10">
    <property type="entry name" value="Cytochrome P450"/>
    <property type="match status" value="1"/>
</dbReference>
<evidence type="ECO:0000256" key="14">
    <source>
        <dbReference type="RuleBase" id="RU000461"/>
    </source>
</evidence>
<dbReference type="AlphaFoldDB" id="G5EJS5"/>
<keyword evidence="11 14" id="KW-0503">Monooxygenase</keyword>
<dbReference type="VEuPathDB" id="FungiDB:AGR57_4206"/>
<comment type="pathway">
    <text evidence="3">Secondary metabolite biosynthesis.</text>
</comment>
<protein>
    <submittedName>
        <fullName evidence="15">Cytochrome P450</fullName>
    </submittedName>
</protein>
<dbReference type="GO" id="GO:0004497">
    <property type="term" value="F:monooxygenase activity"/>
    <property type="evidence" value="ECO:0007669"/>
    <property type="project" value="UniProtKB-KW"/>
</dbReference>
<dbReference type="EMBL" id="AB597850">
    <property type="protein sequence ID" value="BAL05137.1"/>
    <property type="molecule type" value="mRNA"/>
</dbReference>
<feature type="binding site" description="axial binding residue" evidence="13">
    <location>
        <position position="438"/>
    </location>
    <ligand>
        <name>heme</name>
        <dbReference type="ChEBI" id="CHEBI:30413"/>
    </ligand>
    <ligandPart>
        <name>Fe</name>
        <dbReference type="ChEBI" id="CHEBI:18248"/>
    </ligandPart>
</feature>
<dbReference type="InterPro" id="IPR050364">
    <property type="entry name" value="Cytochrome_P450_fung"/>
</dbReference>
<evidence type="ECO:0000256" key="8">
    <source>
        <dbReference type="ARBA" id="ARBA00022989"/>
    </source>
</evidence>
<reference evidence="15" key="1">
    <citation type="submission" date="2010-10" db="EMBL/GenBank/DDBJ databases">
        <title>Phanerochaete chrysosporium cytochrome P450.</title>
        <authorList>
            <person name="Hirosue S."/>
            <person name="Hiratsuka N."/>
            <person name="Ichinose H."/>
            <person name="Wariishi H."/>
        </authorList>
    </citation>
    <scope>NUCLEOTIDE SEQUENCE</scope>
    <source>
        <strain evidence="15">ATCC 34541</strain>
    </source>
</reference>
<keyword evidence="7 13" id="KW-0479">Metal-binding</keyword>
<evidence type="ECO:0000256" key="9">
    <source>
        <dbReference type="ARBA" id="ARBA00023002"/>
    </source>
</evidence>